<reference evidence="3" key="1">
    <citation type="journal article" date="2013" name="Nat. Genet.">
        <title>The duck genome and transcriptome provide insight into an avian influenza virus reservoir species.</title>
        <authorList>
            <person name="Huang Y."/>
            <person name="Li Y."/>
            <person name="Burt D.W."/>
            <person name="Chen H."/>
            <person name="Zhang Y."/>
            <person name="Qian W."/>
            <person name="Kim H."/>
            <person name="Gan S."/>
            <person name="Zhao Y."/>
            <person name="Li J."/>
            <person name="Yi K."/>
            <person name="Feng H."/>
            <person name="Zhu P."/>
            <person name="Li B."/>
            <person name="Liu Q."/>
            <person name="Fairley S."/>
            <person name="Magor K.E."/>
            <person name="Du Z."/>
            <person name="Hu X."/>
            <person name="Goodman L."/>
            <person name="Tafer H."/>
            <person name="Vignal A."/>
            <person name="Lee T."/>
            <person name="Kim K.W."/>
            <person name="Sheng Z."/>
            <person name="An Y."/>
            <person name="Searle S."/>
            <person name="Herrero J."/>
            <person name="Groenen M.A."/>
            <person name="Crooijmans R.P."/>
            <person name="Faraut T."/>
            <person name="Cai Q."/>
            <person name="Webster R.G."/>
            <person name="Aldridge J.R."/>
            <person name="Warren W.C."/>
            <person name="Bartschat S."/>
            <person name="Kehr S."/>
            <person name="Marz M."/>
            <person name="Stadler P.F."/>
            <person name="Smith J."/>
            <person name="Kraus R.H."/>
            <person name="Zhao Y."/>
            <person name="Ren L."/>
            <person name="Fei J."/>
            <person name="Morisson M."/>
            <person name="Kaiser P."/>
            <person name="Griffin D.K."/>
            <person name="Rao M."/>
            <person name="Pitel F."/>
            <person name="Wang J."/>
            <person name="Li N."/>
        </authorList>
    </citation>
    <scope>NUCLEOTIDE SEQUENCE [LARGE SCALE GENOMIC DNA]</scope>
</reference>
<dbReference type="EMBL" id="KB743226">
    <property type="protein sequence ID" value="EOB00177.1"/>
    <property type="molecule type" value="Genomic_DNA"/>
</dbReference>
<feature type="region of interest" description="Disordered" evidence="1">
    <location>
        <begin position="619"/>
        <end position="639"/>
    </location>
</feature>
<organism evidence="2 3">
    <name type="scientific">Anas platyrhynchos</name>
    <name type="common">Mallard</name>
    <name type="synonym">Anas boschas</name>
    <dbReference type="NCBI Taxonomy" id="8839"/>
    <lineage>
        <taxon>Eukaryota</taxon>
        <taxon>Metazoa</taxon>
        <taxon>Chordata</taxon>
        <taxon>Craniata</taxon>
        <taxon>Vertebrata</taxon>
        <taxon>Euteleostomi</taxon>
        <taxon>Archelosauria</taxon>
        <taxon>Archosauria</taxon>
        <taxon>Dinosauria</taxon>
        <taxon>Saurischia</taxon>
        <taxon>Theropoda</taxon>
        <taxon>Coelurosauria</taxon>
        <taxon>Aves</taxon>
        <taxon>Neognathae</taxon>
        <taxon>Galloanserae</taxon>
        <taxon>Anseriformes</taxon>
        <taxon>Anatidae</taxon>
        <taxon>Anatinae</taxon>
        <taxon>Anas</taxon>
    </lineage>
</organism>
<evidence type="ECO:0000313" key="3">
    <source>
        <dbReference type="Proteomes" id="UP000296049"/>
    </source>
</evidence>
<proteinExistence type="predicted"/>
<accession>R0JSK9</accession>
<dbReference type="AlphaFoldDB" id="R0JSK9"/>
<sequence length="639" mass="69074">MEALCPEIAVGGALSAWQLAFYCTDSSSAGSFPHQSVAAATPQSVHATERCPFCTPEVLQDQTARSITKKHDAILLVCKEEHIAPYMSGKSIAAAVLSVLCYLPLENRLLSIPSGLLGGGKPTGLEKTSWIEIASYCVMNFAYGSTELDTSVSKSTVRVNPANLKFYFYGSTLVLSSILLQDRSSSTSVPIASSKVTSVSTAKTLTLPALKQLSVSVKPPAVPFLSTRATLSCGVEDTSQNLDTMKASQKVCESSLVLTAGACMSSSSTSWVPPCPMAEAEEQQQQDTSWCCRPGCRRWGAGCLWDAEGALVILYLVIHGLVIPVTAPCLSGCEARSWPTVARMDEMECLLEQQKLSGGEVRAEDTQSYQPDLGEVRMQKQRYSSGFFLGLDQNLFEMRNRVTSEAINFESTFCNSTSAPTLPPLVSGQGAAHRFSFHDIPHSLTGKAWSFPWSPADYFSQKENVTDLRSCTSMKRIDPPAVTRPAALGIFVSQSSLGLAGWSSNPNPADGLVDKIQSSLQLTVSALNTWMQIFMDTMDGYGFLAQPGYIYMHIFRACKSPLWLPFTSTGEHSNYSLACDGEEAVLLPLHHQRSACRLAAVGHWRELLPSQWQETSSGAVGFKQPSAAPVKDSPVTTTA</sequence>
<name>R0JSK9_ANAPL</name>
<gene>
    <name evidence="2" type="ORF">Anapl_03466</name>
</gene>
<protein>
    <submittedName>
        <fullName evidence="2">Uncharacterized protein</fullName>
    </submittedName>
</protein>
<dbReference type="Proteomes" id="UP000296049">
    <property type="component" value="Unassembled WGS sequence"/>
</dbReference>
<keyword evidence="3" id="KW-1185">Reference proteome</keyword>
<evidence type="ECO:0000313" key="2">
    <source>
        <dbReference type="EMBL" id="EOB00177.1"/>
    </source>
</evidence>
<evidence type="ECO:0000256" key="1">
    <source>
        <dbReference type="SAM" id="MobiDB-lite"/>
    </source>
</evidence>